<gene>
    <name evidence="3" type="ORF">ATO7_10102</name>
</gene>
<dbReference type="InterPro" id="IPR028250">
    <property type="entry name" value="DsbDN"/>
</dbReference>
<dbReference type="EMBL" id="AQQV01000002">
    <property type="protein sequence ID" value="ORE87386.1"/>
    <property type="molecule type" value="Genomic_DNA"/>
</dbReference>
<keyword evidence="4" id="KW-1185">Reference proteome</keyword>
<dbReference type="OrthoDB" id="9811036at2"/>
<keyword evidence="1" id="KW-0732">Signal</keyword>
<evidence type="ECO:0000256" key="1">
    <source>
        <dbReference type="SAM" id="SignalP"/>
    </source>
</evidence>
<proteinExistence type="predicted"/>
<dbReference type="PANTHER" id="PTHR32234:SF0">
    <property type="entry name" value="THIOL:DISULFIDE INTERCHANGE PROTEIN DSBD"/>
    <property type="match status" value="1"/>
</dbReference>
<organism evidence="3 4">
    <name type="scientific">Oceanococcus atlanticus</name>
    <dbReference type="NCBI Taxonomy" id="1317117"/>
    <lineage>
        <taxon>Bacteria</taxon>
        <taxon>Pseudomonadati</taxon>
        <taxon>Pseudomonadota</taxon>
        <taxon>Gammaproteobacteria</taxon>
        <taxon>Chromatiales</taxon>
        <taxon>Oceanococcaceae</taxon>
        <taxon>Oceanococcus</taxon>
    </lineage>
</organism>
<sequence length="149" mass="16844">MMRTVTIGLLALLWPWMASAGFFDDTRSSQDAFLPAEDAFRVEAIALDRERIQARWTIAPGYYLYRHRLDVAVVEPNGLTIRWQPPQGQPYHDEHFGDVEIYHDVLDLPIALTGQGESVTLKLRYQGCADAGLCYPPQTHTVTLDLTTP</sequence>
<protein>
    <submittedName>
        <fullName evidence="3">Protein-disulfide reductase</fullName>
    </submittedName>
</protein>
<feature type="chain" id="PRO_5013050436" evidence="1">
    <location>
        <begin position="21"/>
        <end position="149"/>
    </location>
</feature>
<dbReference type="RefSeq" id="WP_083561625.1">
    <property type="nucleotide sequence ID" value="NZ_AQQV01000002.1"/>
</dbReference>
<evidence type="ECO:0000313" key="4">
    <source>
        <dbReference type="Proteomes" id="UP000192342"/>
    </source>
</evidence>
<evidence type="ECO:0000259" key="2">
    <source>
        <dbReference type="Pfam" id="PF11412"/>
    </source>
</evidence>
<dbReference type="Gene3D" id="2.60.40.1250">
    <property type="entry name" value="Thiol:disulfide interchange protein DsbD, N-terminal domain"/>
    <property type="match status" value="1"/>
</dbReference>
<reference evidence="3 4" key="1">
    <citation type="submission" date="2013-04" db="EMBL/GenBank/DDBJ databases">
        <title>Oceanococcus atlanticus 22II-S10r2 Genome Sequencing.</title>
        <authorList>
            <person name="Lai Q."/>
            <person name="Li G."/>
            <person name="Shao Z."/>
        </authorList>
    </citation>
    <scope>NUCLEOTIDE SEQUENCE [LARGE SCALE GENOMIC DNA]</scope>
    <source>
        <strain evidence="3 4">22II-S10r2</strain>
    </source>
</reference>
<evidence type="ECO:0000313" key="3">
    <source>
        <dbReference type="EMBL" id="ORE87386.1"/>
    </source>
</evidence>
<comment type="caution">
    <text evidence="3">The sequence shown here is derived from an EMBL/GenBank/DDBJ whole genome shotgun (WGS) entry which is preliminary data.</text>
</comment>
<feature type="domain" description="Thiol:disulfide interchange protein DsbD N-terminal" evidence="2">
    <location>
        <begin position="30"/>
        <end position="145"/>
    </location>
</feature>
<dbReference type="SUPFAM" id="SSF74863">
    <property type="entry name" value="Thiol:disulfide interchange protein DsbD, N-terminal domain (DsbD-alpha)"/>
    <property type="match status" value="1"/>
</dbReference>
<dbReference type="InterPro" id="IPR036929">
    <property type="entry name" value="DsbDN_sf"/>
</dbReference>
<dbReference type="GO" id="GO:0015035">
    <property type="term" value="F:protein-disulfide reductase activity"/>
    <property type="evidence" value="ECO:0007669"/>
    <property type="project" value="TreeGrafter"/>
</dbReference>
<name>A0A1Y1SEG1_9GAMM</name>
<feature type="signal peptide" evidence="1">
    <location>
        <begin position="1"/>
        <end position="20"/>
    </location>
</feature>
<dbReference type="AlphaFoldDB" id="A0A1Y1SEG1"/>
<dbReference type="STRING" id="1317117.ATO7_10102"/>
<dbReference type="Proteomes" id="UP000192342">
    <property type="component" value="Unassembled WGS sequence"/>
</dbReference>
<accession>A0A1Y1SEG1</accession>
<dbReference type="Pfam" id="PF11412">
    <property type="entry name" value="DsbD_N"/>
    <property type="match status" value="1"/>
</dbReference>
<dbReference type="PANTHER" id="PTHR32234">
    <property type="entry name" value="THIOL:DISULFIDE INTERCHANGE PROTEIN DSBD"/>
    <property type="match status" value="1"/>
</dbReference>
<dbReference type="GO" id="GO:0045454">
    <property type="term" value="P:cell redox homeostasis"/>
    <property type="evidence" value="ECO:0007669"/>
    <property type="project" value="TreeGrafter"/>
</dbReference>